<dbReference type="PANTHER" id="PTHR11579">
    <property type="entry name" value="PROTEIN-L-ISOASPARTATE O-METHYLTRANSFERASE"/>
    <property type="match status" value="1"/>
</dbReference>
<dbReference type="GO" id="GO:0032259">
    <property type="term" value="P:methylation"/>
    <property type="evidence" value="ECO:0007669"/>
    <property type="project" value="UniProtKB-KW"/>
</dbReference>
<dbReference type="CDD" id="cd02440">
    <property type="entry name" value="AdoMet_MTases"/>
    <property type="match status" value="1"/>
</dbReference>
<comment type="caution">
    <text evidence="4">The sequence shown here is derived from an EMBL/GenBank/DDBJ whole genome shotgun (WGS) entry which is preliminary data.</text>
</comment>
<evidence type="ECO:0000256" key="1">
    <source>
        <dbReference type="ARBA" id="ARBA00005369"/>
    </source>
</evidence>
<organism evidence="4 5">
    <name type="scientific">Mariprofundus micogutta</name>
    <dbReference type="NCBI Taxonomy" id="1921010"/>
    <lineage>
        <taxon>Bacteria</taxon>
        <taxon>Pseudomonadati</taxon>
        <taxon>Pseudomonadota</taxon>
        <taxon>Candidatius Mariprofundia</taxon>
        <taxon>Mariprofundales</taxon>
        <taxon>Mariprofundaceae</taxon>
        <taxon>Mariprofundus</taxon>
    </lineage>
</organism>
<dbReference type="AlphaFoldDB" id="A0A1L8CLP1"/>
<keyword evidence="4" id="KW-0489">Methyltransferase</keyword>
<keyword evidence="5" id="KW-1185">Reference proteome</keyword>
<dbReference type="STRING" id="1921010.MMIC_P0780"/>
<evidence type="ECO:0000313" key="5">
    <source>
        <dbReference type="Proteomes" id="UP000231632"/>
    </source>
</evidence>
<dbReference type="PANTHER" id="PTHR11579:SF18">
    <property type="entry name" value="PROTEIN-L-ISOASPARTATE O-METHYLTRANSFERASE"/>
    <property type="match status" value="1"/>
</dbReference>
<dbReference type="EMBL" id="BDFD01000005">
    <property type="protein sequence ID" value="GAV19822.1"/>
    <property type="molecule type" value="Genomic_DNA"/>
</dbReference>
<gene>
    <name evidence="4" type="ORF">MMIC_P0780</name>
</gene>
<dbReference type="OrthoDB" id="9810066at2"/>
<dbReference type="Pfam" id="PF01135">
    <property type="entry name" value="PCMT"/>
    <property type="match status" value="1"/>
</dbReference>
<dbReference type="InterPro" id="IPR029063">
    <property type="entry name" value="SAM-dependent_MTases_sf"/>
</dbReference>
<reference evidence="4 5" key="1">
    <citation type="journal article" date="2017" name="Arch. Microbiol.">
        <title>Mariprofundus micogutta sp. nov., a novel iron-oxidizing zetaproteobacterium isolated from a deep-sea hydrothermal field at the Bayonnaise knoll of the Izu-Ogasawara arc, and a description of Mariprofundales ord. nov. and Zetaproteobacteria classis nov.</title>
        <authorList>
            <person name="Makita H."/>
            <person name="Tanaka E."/>
            <person name="Mitsunobu S."/>
            <person name="Miyazaki M."/>
            <person name="Nunoura T."/>
            <person name="Uematsu K."/>
            <person name="Takaki Y."/>
            <person name="Nishi S."/>
            <person name="Shimamura S."/>
            <person name="Takai K."/>
        </authorList>
    </citation>
    <scope>NUCLEOTIDE SEQUENCE [LARGE SCALE GENOMIC DNA]</scope>
    <source>
        <strain evidence="4 5">ET2</strain>
    </source>
</reference>
<dbReference type="InterPro" id="IPR000682">
    <property type="entry name" value="PCMT"/>
</dbReference>
<comment type="similarity">
    <text evidence="1">Belongs to the methyltransferase superfamily. L-isoaspartyl/D-aspartyl protein methyltransferase family.</text>
</comment>
<dbReference type="GO" id="GO:0004719">
    <property type="term" value="F:protein-L-isoaspartate (D-aspartate) O-methyltransferase activity"/>
    <property type="evidence" value="ECO:0007669"/>
    <property type="project" value="InterPro"/>
</dbReference>
<protein>
    <recommendedName>
        <fullName evidence="2">Protein-L-isoaspartate O-methyltransferase</fullName>
    </recommendedName>
    <alternativeName>
        <fullName evidence="3">Protein L-isoaspartyl methyltransferase</fullName>
    </alternativeName>
</protein>
<evidence type="ECO:0000256" key="2">
    <source>
        <dbReference type="ARBA" id="ARBA00013346"/>
    </source>
</evidence>
<dbReference type="RefSeq" id="WP_072659157.1">
    <property type="nucleotide sequence ID" value="NZ_BDFD01000005.1"/>
</dbReference>
<evidence type="ECO:0000256" key="3">
    <source>
        <dbReference type="ARBA" id="ARBA00030757"/>
    </source>
</evidence>
<evidence type="ECO:0000313" key="4">
    <source>
        <dbReference type="EMBL" id="GAV19822.1"/>
    </source>
</evidence>
<proteinExistence type="inferred from homology"/>
<accession>A0A1L8CLP1</accession>
<keyword evidence="4" id="KW-0808">Transferase</keyword>
<sequence>MTATDFAFARRNMVEYQIRCCKVLDPVVLDLIESMPRENFLPEHVKSLAYMEGKVPLPCNQEMLSPLQEALILQNLMLDGSESVLEIGTGTGFLTTMLAMQSADVVSCEIHADLANSASENISNHGVSNAKVIQVNAMDAEAMAQIEDLNKSFDVIVLSAATKEVPAHIEKLLRDGGQMIAFIGSNPVVSMVLRRKIGQIWQETSLFETLLQDMEGIAEKREFVF</sequence>
<name>A0A1L8CLP1_9PROT</name>
<dbReference type="Gene3D" id="3.40.50.150">
    <property type="entry name" value="Vaccinia Virus protein VP39"/>
    <property type="match status" value="1"/>
</dbReference>
<dbReference type="GO" id="GO:0005737">
    <property type="term" value="C:cytoplasm"/>
    <property type="evidence" value="ECO:0007669"/>
    <property type="project" value="TreeGrafter"/>
</dbReference>
<dbReference type="SUPFAM" id="SSF53335">
    <property type="entry name" value="S-adenosyl-L-methionine-dependent methyltransferases"/>
    <property type="match status" value="1"/>
</dbReference>
<dbReference type="Proteomes" id="UP000231632">
    <property type="component" value="Unassembled WGS sequence"/>
</dbReference>